<evidence type="ECO:0000256" key="1">
    <source>
        <dbReference type="SAM" id="Phobius"/>
    </source>
</evidence>
<organism evidence="2 3">
    <name type="scientific">Jannaschia helgolandensis</name>
    <dbReference type="NCBI Taxonomy" id="188906"/>
    <lineage>
        <taxon>Bacteria</taxon>
        <taxon>Pseudomonadati</taxon>
        <taxon>Pseudomonadota</taxon>
        <taxon>Alphaproteobacteria</taxon>
        <taxon>Rhodobacterales</taxon>
        <taxon>Roseobacteraceae</taxon>
        <taxon>Jannaschia</taxon>
    </lineage>
</organism>
<dbReference type="EMBL" id="FNZQ01000002">
    <property type="protein sequence ID" value="SEL00793.1"/>
    <property type="molecule type" value="Genomic_DNA"/>
</dbReference>
<evidence type="ECO:0000313" key="2">
    <source>
        <dbReference type="EMBL" id="SEL00793.1"/>
    </source>
</evidence>
<keyword evidence="3" id="KW-1185">Reference proteome</keyword>
<evidence type="ECO:0000313" key="3">
    <source>
        <dbReference type="Proteomes" id="UP000199283"/>
    </source>
</evidence>
<name>A0A1H7LPC2_9RHOB</name>
<proteinExistence type="predicted"/>
<dbReference type="Proteomes" id="UP000199283">
    <property type="component" value="Unassembled WGS sequence"/>
</dbReference>
<keyword evidence="1" id="KW-0812">Transmembrane</keyword>
<feature type="transmembrane region" description="Helical" evidence="1">
    <location>
        <begin position="12"/>
        <end position="37"/>
    </location>
</feature>
<evidence type="ECO:0008006" key="4">
    <source>
        <dbReference type="Google" id="ProtNLM"/>
    </source>
</evidence>
<dbReference type="AlphaFoldDB" id="A0A1H7LPC2"/>
<accession>A0A1H7LPC2</accession>
<reference evidence="2 3" key="1">
    <citation type="submission" date="2016-10" db="EMBL/GenBank/DDBJ databases">
        <authorList>
            <person name="de Groot N.N."/>
        </authorList>
    </citation>
    <scope>NUCLEOTIDE SEQUENCE [LARGE SCALE GENOMIC DNA]</scope>
    <source>
        <strain evidence="2 3">DSM 14858</strain>
    </source>
</reference>
<protein>
    <recommendedName>
        <fullName evidence="4">DUF2474 domain-containing protein</fullName>
    </recommendedName>
</protein>
<sequence length="38" mass="4338">MAASERPFWYRLLWFILLWAAGVVAVAGVAYGLRLWIA</sequence>
<gene>
    <name evidence="2" type="ORF">SAMN04488526_1787</name>
</gene>
<keyword evidence="1" id="KW-1133">Transmembrane helix</keyword>
<keyword evidence="1" id="KW-0472">Membrane</keyword>
<dbReference type="RefSeq" id="WP_092761906.1">
    <property type="nucleotide sequence ID" value="NZ_CAXBJT010000048.1"/>
</dbReference>